<evidence type="ECO:0000313" key="3">
    <source>
        <dbReference type="EMBL" id="MBR7747756.1"/>
    </source>
</evidence>
<dbReference type="GO" id="GO:0016779">
    <property type="term" value="F:nucleotidyltransferase activity"/>
    <property type="evidence" value="ECO:0007669"/>
    <property type="project" value="UniProtKB-ARBA"/>
</dbReference>
<dbReference type="EMBL" id="JAGSPM010000009">
    <property type="protein sequence ID" value="MBR7747756.1"/>
    <property type="molecule type" value="Genomic_DNA"/>
</dbReference>
<keyword evidence="1" id="KW-0460">Magnesium</keyword>
<dbReference type="RefSeq" id="WP_212685136.1">
    <property type="nucleotide sequence ID" value="NZ_JAGSPM010000009.1"/>
</dbReference>
<evidence type="ECO:0000313" key="4">
    <source>
        <dbReference type="Proteomes" id="UP000680158"/>
    </source>
</evidence>
<reference evidence="3 4" key="1">
    <citation type="submission" date="2021-04" db="EMBL/GenBank/DDBJ databases">
        <title>novel species isolated from subtropical streams in China.</title>
        <authorList>
            <person name="Lu H."/>
        </authorList>
    </citation>
    <scope>NUCLEOTIDE SEQUENCE [LARGE SCALE GENOMIC DNA]</scope>
    <source>
        <strain evidence="3 4">BYS107W</strain>
    </source>
</reference>
<gene>
    <name evidence="3" type="ORF">KDM92_14315</name>
</gene>
<evidence type="ECO:0000259" key="2">
    <source>
        <dbReference type="Pfam" id="PF12804"/>
    </source>
</evidence>
<proteinExistence type="predicted"/>
<dbReference type="InterPro" id="IPR029044">
    <property type="entry name" value="Nucleotide-diphossugar_trans"/>
</dbReference>
<name>A0A941I4R2_9BURK</name>
<dbReference type="AlphaFoldDB" id="A0A941I4R2"/>
<dbReference type="InterPro" id="IPR025877">
    <property type="entry name" value="MobA-like_NTP_Trfase"/>
</dbReference>
<sequence>MKDQRFLCCGILLSAGQGKRFDPSGAQHKLLQVLPSGVNVVSASAQHLQQALPQSWAVLADPATSNLASQIQASLHAINFPTYICHDAALGMAHSLRTGVEHLPADANAFVIALADMPFVAIQTLIAIRDALALGADLVVPVCRGQRGNPVGFSRKYLPHLMNLRGDRGARQLLQTEYVTEIEVNDVGILQDIDRPEDLSVYL</sequence>
<dbReference type="PANTHER" id="PTHR43777">
    <property type="entry name" value="MOLYBDENUM COFACTOR CYTIDYLYLTRANSFERASE"/>
    <property type="match status" value="1"/>
</dbReference>
<dbReference type="Pfam" id="PF12804">
    <property type="entry name" value="NTP_transf_3"/>
    <property type="match status" value="1"/>
</dbReference>
<accession>A0A941I4R2</accession>
<dbReference type="Gene3D" id="3.90.550.10">
    <property type="entry name" value="Spore Coat Polysaccharide Biosynthesis Protein SpsA, Chain A"/>
    <property type="match status" value="1"/>
</dbReference>
<dbReference type="CDD" id="cd04182">
    <property type="entry name" value="GT_2_like_f"/>
    <property type="match status" value="1"/>
</dbReference>
<dbReference type="Proteomes" id="UP000680158">
    <property type="component" value="Unassembled WGS sequence"/>
</dbReference>
<dbReference type="SUPFAM" id="SSF53448">
    <property type="entry name" value="Nucleotide-diphospho-sugar transferases"/>
    <property type="match status" value="1"/>
</dbReference>
<protein>
    <submittedName>
        <fullName evidence="3">Nucleotidyltransferase family protein</fullName>
    </submittedName>
</protein>
<comment type="caution">
    <text evidence="3">The sequence shown here is derived from an EMBL/GenBank/DDBJ whole genome shotgun (WGS) entry which is preliminary data.</text>
</comment>
<organism evidence="3 4">
    <name type="scientific">Undibacterium baiyunense</name>
    <dbReference type="NCBI Taxonomy" id="2828731"/>
    <lineage>
        <taxon>Bacteria</taxon>
        <taxon>Pseudomonadati</taxon>
        <taxon>Pseudomonadota</taxon>
        <taxon>Betaproteobacteria</taxon>
        <taxon>Burkholderiales</taxon>
        <taxon>Oxalobacteraceae</taxon>
        <taxon>Undibacterium</taxon>
    </lineage>
</organism>
<evidence type="ECO:0000256" key="1">
    <source>
        <dbReference type="ARBA" id="ARBA00022842"/>
    </source>
</evidence>
<feature type="domain" description="MobA-like NTP transferase" evidence="2">
    <location>
        <begin position="10"/>
        <end position="176"/>
    </location>
</feature>
<dbReference type="PANTHER" id="PTHR43777:SF1">
    <property type="entry name" value="MOLYBDENUM COFACTOR CYTIDYLYLTRANSFERASE"/>
    <property type="match status" value="1"/>
</dbReference>
<keyword evidence="4" id="KW-1185">Reference proteome</keyword>